<sequence length="211" mass="21402">MRAIAVAAMLALVSIGSAWLWGGAVAEGWAFAFAPECGAVEREDCVFEERVTVSSAFRDYDGSAQLKSKDGDGVEHVIAGLPSWDDANRVAPSPPAEVTLVRFAGRTLDVLGADGERVTVSPVADGSSAKLLMCGIAVIGLSLLIPASWVRKGAAGAAAGLFAALGAGTLVPRSIAIPLEIVVFVVVSALVAALFLLHKPSPSPAGPAAVG</sequence>
<dbReference type="EMBL" id="CP073249">
    <property type="protein sequence ID" value="QUF04007.1"/>
    <property type="molecule type" value="Genomic_DNA"/>
</dbReference>
<protein>
    <submittedName>
        <fullName evidence="2">Uncharacterized protein</fullName>
    </submittedName>
</protein>
<keyword evidence="1" id="KW-1133">Transmembrane helix</keyword>
<feature type="transmembrane region" description="Helical" evidence="1">
    <location>
        <begin position="129"/>
        <end position="147"/>
    </location>
</feature>
<evidence type="ECO:0000313" key="3">
    <source>
        <dbReference type="Proteomes" id="UP000677152"/>
    </source>
</evidence>
<gene>
    <name evidence="2" type="ORF">KCV87_32420</name>
</gene>
<accession>A0AA45R3M5</accession>
<evidence type="ECO:0000256" key="1">
    <source>
        <dbReference type="SAM" id="Phobius"/>
    </source>
</evidence>
<name>A0AA45R3M5_9PSEU</name>
<keyword evidence="1" id="KW-0812">Transmembrane</keyword>
<keyword evidence="1" id="KW-0472">Membrane</keyword>
<dbReference type="Proteomes" id="UP000677152">
    <property type="component" value="Chromosome"/>
</dbReference>
<proteinExistence type="predicted"/>
<feature type="transmembrane region" description="Helical" evidence="1">
    <location>
        <begin position="177"/>
        <end position="197"/>
    </location>
</feature>
<evidence type="ECO:0000313" key="2">
    <source>
        <dbReference type="EMBL" id="QUF04007.1"/>
    </source>
</evidence>
<feature type="transmembrane region" description="Helical" evidence="1">
    <location>
        <begin position="154"/>
        <end position="171"/>
    </location>
</feature>
<reference evidence="2" key="1">
    <citation type="submission" date="2021-04" db="EMBL/GenBank/DDBJ databases">
        <title>Genomic sequence of Actinosynnema pretiosum subsp. pretiosum ATCC 31280 (C-14919).</title>
        <authorList>
            <person name="Bai L."/>
            <person name="Wang X."/>
            <person name="Xiao Y."/>
        </authorList>
    </citation>
    <scope>NUCLEOTIDE SEQUENCE</scope>
    <source>
        <strain evidence="2">ATCC 31280</strain>
    </source>
</reference>
<dbReference type="AlphaFoldDB" id="A0AA45R3M5"/>
<organism evidence="2 3">
    <name type="scientific">Actinosynnema pretiosum subsp. pretiosum</name>
    <dbReference type="NCBI Taxonomy" id="103721"/>
    <lineage>
        <taxon>Bacteria</taxon>
        <taxon>Bacillati</taxon>
        <taxon>Actinomycetota</taxon>
        <taxon>Actinomycetes</taxon>
        <taxon>Pseudonocardiales</taxon>
        <taxon>Pseudonocardiaceae</taxon>
        <taxon>Actinosynnema</taxon>
    </lineage>
</organism>